<dbReference type="Gene3D" id="3.40.630.30">
    <property type="match status" value="1"/>
</dbReference>
<dbReference type="InterPro" id="IPR000182">
    <property type="entry name" value="GNAT_dom"/>
</dbReference>
<dbReference type="EMBL" id="CP109495">
    <property type="protein sequence ID" value="WUX53471.1"/>
    <property type="molecule type" value="Genomic_DNA"/>
</dbReference>
<protein>
    <submittedName>
        <fullName evidence="2">GNAT family N-acetyltransferase</fullName>
    </submittedName>
</protein>
<dbReference type="Pfam" id="PF00583">
    <property type="entry name" value="Acetyltransf_1"/>
    <property type="match status" value="1"/>
</dbReference>
<dbReference type="Proteomes" id="UP001432209">
    <property type="component" value="Chromosome"/>
</dbReference>
<sequence length="199" mass="22396">MTPADDLNYHLYEGGAAVAALDAFLAAYEEVYAEPPYNAGPSDVAEFIEHYQIHVQRDRMRLIIARDGDETAGFIYGYLLPAYTSWWNNVLTPLSKDFTREDGTRTWAIIQLAVRKPWRRQGVAARLHAELIHGLDVERVTLTVRPEPEAEAAQAAYAKWGYREVGTSHPWEEAPFYTAMVLPLKAPAAEHTPAPCQKL</sequence>
<dbReference type="RefSeq" id="WP_329077074.1">
    <property type="nucleotide sequence ID" value="NZ_CP109495.1"/>
</dbReference>
<name>A0ABZ2A4E4_STRNV</name>
<evidence type="ECO:0000259" key="1">
    <source>
        <dbReference type="PROSITE" id="PS51186"/>
    </source>
</evidence>
<keyword evidence="3" id="KW-1185">Reference proteome</keyword>
<proteinExistence type="predicted"/>
<feature type="domain" description="N-acetyltransferase" evidence="1">
    <location>
        <begin position="7"/>
        <end position="183"/>
    </location>
</feature>
<accession>A0ABZ2A4E4</accession>
<evidence type="ECO:0000313" key="2">
    <source>
        <dbReference type="EMBL" id="WUX53471.1"/>
    </source>
</evidence>
<reference evidence="2" key="1">
    <citation type="submission" date="2022-10" db="EMBL/GenBank/DDBJ databases">
        <title>The complete genomes of actinobacterial strains from the NBC collection.</title>
        <authorList>
            <person name="Joergensen T.S."/>
            <person name="Alvarez Arevalo M."/>
            <person name="Sterndorff E.B."/>
            <person name="Faurdal D."/>
            <person name="Vuksanovic O."/>
            <person name="Mourched A.-S."/>
            <person name="Charusanti P."/>
            <person name="Shaw S."/>
            <person name="Blin K."/>
            <person name="Weber T."/>
        </authorList>
    </citation>
    <scope>NUCLEOTIDE SEQUENCE</scope>
    <source>
        <strain evidence="2">NBC_01432</strain>
    </source>
</reference>
<dbReference type="CDD" id="cd04301">
    <property type="entry name" value="NAT_SF"/>
    <property type="match status" value="1"/>
</dbReference>
<dbReference type="PROSITE" id="PS51186">
    <property type="entry name" value="GNAT"/>
    <property type="match status" value="1"/>
</dbReference>
<dbReference type="SUPFAM" id="SSF55729">
    <property type="entry name" value="Acyl-CoA N-acyltransferases (Nat)"/>
    <property type="match status" value="1"/>
</dbReference>
<evidence type="ECO:0000313" key="3">
    <source>
        <dbReference type="Proteomes" id="UP001432209"/>
    </source>
</evidence>
<organism evidence="2 3">
    <name type="scientific">Streptomyces niveus</name>
    <name type="common">Streptomyces spheroides</name>
    <dbReference type="NCBI Taxonomy" id="193462"/>
    <lineage>
        <taxon>Bacteria</taxon>
        <taxon>Bacillati</taxon>
        <taxon>Actinomycetota</taxon>
        <taxon>Actinomycetes</taxon>
        <taxon>Kitasatosporales</taxon>
        <taxon>Streptomycetaceae</taxon>
        <taxon>Streptomyces</taxon>
    </lineage>
</organism>
<dbReference type="InterPro" id="IPR016181">
    <property type="entry name" value="Acyl_CoA_acyltransferase"/>
</dbReference>
<gene>
    <name evidence="2" type="ORF">OG442_19020</name>
</gene>